<comment type="caution">
    <text evidence="5">The sequence shown here is derived from an EMBL/GenBank/DDBJ whole genome shotgun (WGS) entry which is preliminary data.</text>
</comment>
<keyword evidence="3" id="KW-0560">Oxidoreductase</keyword>
<reference evidence="6" key="1">
    <citation type="journal article" date="2019" name="Int. J. Syst. Evol. Microbiol.">
        <title>The Global Catalogue of Microorganisms (GCM) 10K type strain sequencing project: providing services to taxonomists for standard genome sequencing and annotation.</title>
        <authorList>
            <consortium name="The Broad Institute Genomics Platform"/>
            <consortium name="The Broad Institute Genome Sequencing Center for Infectious Disease"/>
            <person name="Wu L."/>
            <person name="Ma J."/>
        </authorList>
    </citation>
    <scope>NUCLEOTIDE SEQUENCE [LARGE SCALE GENOMIC DNA]</scope>
    <source>
        <strain evidence="6">JCM 18304</strain>
    </source>
</reference>
<dbReference type="SUPFAM" id="SSF53597">
    <property type="entry name" value="Dihydrofolate reductase-like"/>
    <property type="match status" value="1"/>
</dbReference>
<dbReference type="InterPro" id="IPR024072">
    <property type="entry name" value="DHFR-like_dom_sf"/>
</dbReference>
<dbReference type="EMBL" id="BAABJQ010000004">
    <property type="protein sequence ID" value="GAA5181360.1"/>
    <property type="molecule type" value="Genomic_DNA"/>
</dbReference>
<comment type="pathway">
    <text evidence="1">Cofactor biosynthesis; riboflavin biosynthesis.</text>
</comment>
<dbReference type="Gene3D" id="3.40.430.10">
    <property type="entry name" value="Dihydrofolate Reductase, subunit A"/>
    <property type="match status" value="1"/>
</dbReference>
<evidence type="ECO:0000313" key="6">
    <source>
        <dbReference type="Proteomes" id="UP001501570"/>
    </source>
</evidence>
<feature type="domain" description="Bacterial bifunctional deaminase-reductase C-terminal" evidence="4">
    <location>
        <begin position="29"/>
        <end position="219"/>
    </location>
</feature>
<sequence length="243" mass="25813">MHRIWPATDPTPLDDAALIALYQPTTAVLRVNFVTSVDGAVEVEGHSKGLQSPGDQQVFPLLRMFAEGLMVGAGTIREEGYGGVRPRSERRDWRVAHGLDPYPRLIIVSRRLDLSPTHPAFADAATRPIVITCAGSPADRRAALAEVADVLEHGEHEVDLAAAVTDLRARGLDQILCEGGPHLFGSLTEGGLVDEVCLTMTPMLAGPGAGRITAGVGTGVQGLTLAHALYDDGTLLLRYARNA</sequence>
<dbReference type="InterPro" id="IPR002734">
    <property type="entry name" value="RibDG_C"/>
</dbReference>
<evidence type="ECO:0000256" key="3">
    <source>
        <dbReference type="ARBA" id="ARBA00023002"/>
    </source>
</evidence>
<evidence type="ECO:0000259" key="4">
    <source>
        <dbReference type="Pfam" id="PF01872"/>
    </source>
</evidence>
<name>A0ABP9RNF9_9ACTN</name>
<evidence type="ECO:0000313" key="5">
    <source>
        <dbReference type="EMBL" id="GAA5181360.1"/>
    </source>
</evidence>
<evidence type="ECO:0000256" key="2">
    <source>
        <dbReference type="ARBA" id="ARBA00022857"/>
    </source>
</evidence>
<proteinExistence type="predicted"/>
<accession>A0ABP9RNF9</accession>
<dbReference type="Proteomes" id="UP001501570">
    <property type="component" value="Unassembled WGS sequence"/>
</dbReference>
<organism evidence="5 6">
    <name type="scientific">Rugosimonospora acidiphila</name>
    <dbReference type="NCBI Taxonomy" id="556531"/>
    <lineage>
        <taxon>Bacteria</taxon>
        <taxon>Bacillati</taxon>
        <taxon>Actinomycetota</taxon>
        <taxon>Actinomycetes</taxon>
        <taxon>Micromonosporales</taxon>
        <taxon>Micromonosporaceae</taxon>
        <taxon>Rugosimonospora</taxon>
    </lineage>
</organism>
<protein>
    <submittedName>
        <fullName evidence="5">Pyrimidine reductase family protein</fullName>
    </submittedName>
</protein>
<evidence type="ECO:0000256" key="1">
    <source>
        <dbReference type="ARBA" id="ARBA00005104"/>
    </source>
</evidence>
<keyword evidence="2" id="KW-0521">NADP</keyword>
<dbReference type="InterPro" id="IPR050765">
    <property type="entry name" value="Riboflavin_Biosynth_HTPR"/>
</dbReference>
<gene>
    <name evidence="5" type="ORF">GCM10023322_15840</name>
</gene>
<dbReference type="PANTHER" id="PTHR38011:SF7">
    <property type="entry name" value="2,5-DIAMINO-6-RIBOSYLAMINO-4(3H)-PYRIMIDINONE 5'-PHOSPHATE REDUCTASE"/>
    <property type="match status" value="1"/>
</dbReference>
<dbReference type="PANTHER" id="PTHR38011">
    <property type="entry name" value="DIHYDROFOLATE REDUCTASE FAMILY PROTEIN (AFU_ORTHOLOGUE AFUA_8G06820)"/>
    <property type="match status" value="1"/>
</dbReference>
<dbReference type="Pfam" id="PF01872">
    <property type="entry name" value="RibD_C"/>
    <property type="match status" value="1"/>
</dbReference>
<dbReference type="RefSeq" id="WP_345627502.1">
    <property type="nucleotide sequence ID" value="NZ_BAABJQ010000004.1"/>
</dbReference>
<keyword evidence="6" id="KW-1185">Reference proteome</keyword>